<evidence type="ECO:0000256" key="3">
    <source>
        <dbReference type="ARBA" id="ARBA00018111"/>
    </source>
</evidence>
<evidence type="ECO:0000259" key="7">
    <source>
        <dbReference type="Pfam" id="PF21982"/>
    </source>
</evidence>
<dbReference type="Gene3D" id="1.10.10.10">
    <property type="entry name" value="Winged helix-like DNA-binding domain superfamily/Winged helix DNA-binding domain"/>
    <property type="match status" value="3"/>
</dbReference>
<proteinExistence type="inferred from homology"/>
<gene>
    <name evidence="8" type="ORF">G2W53_029981</name>
</gene>
<dbReference type="Pfam" id="PF21981">
    <property type="entry name" value="RecX_HTH3"/>
    <property type="match status" value="1"/>
</dbReference>
<dbReference type="HAMAP" id="MF_01114">
    <property type="entry name" value="RecX"/>
    <property type="match status" value="1"/>
</dbReference>
<dbReference type="PANTHER" id="PTHR33602:SF1">
    <property type="entry name" value="REGULATORY PROTEIN RECX FAMILY PROTEIN"/>
    <property type="match status" value="1"/>
</dbReference>
<evidence type="ECO:0000256" key="2">
    <source>
        <dbReference type="ARBA" id="ARBA00009695"/>
    </source>
</evidence>
<protein>
    <recommendedName>
        <fullName evidence="3">Regulatory protein RecX</fullName>
    </recommendedName>
</protein>
<comment type="similarity">
    <text evidence="2">Belongs to the RecX family.</text>
</comment>
<reference evidence="8" key="1">
    <citation type="submission" date="2020-09" db="EMBL/GenBank/DDBJ databases">
        <title>Genome-Enabled Discovery of Anthraquinone Biosynthesis in Senna tora.</title>
        <authorList>
            <person name="Kang S.-H."/>
            <person name="Pandey R.P."/>
            <person name="Lee C.-M."/>
            <person name="Sim J.-S."/>
            <person name="Jeong J.-T."/>
            <person name="Choi B.-S."/>
            <person name="Jung M."/>
            <person name="Ginzburg D."/>
            <person name="Zhao K."/>
            <person name="Won S.Y."/>
            <person name="Oh T.-J."/>
            <person name="Yu Y."/>
            <person name="Kim N.-H."/>
            <person name="Lee O.R."/>
            <person name="Lee T.-H."/>
            <person name="Bashyal P."/>
            <person name="Kim T.-S."/>
            <person name="Lee W.-H."/>
            <person name="Kawkins C."/>
            <person name="Kim C.-K."/>
            <person name="Kim J.S."/>
            <person name="Ahn B.O."/>
            <person name="Rhee S.Y."/>
            <person name="Sohng J.K."/>
        </authorList>
    </citation>
    <scope>NUCLEOTIDE SEQUENCE</scope>
    <source>
        <tissue evidence="8">Leaf</tissue>
    </source>
</reference>
<dbReference type="Proteomes" id="UP000634136">
    <property type="component" value="Unassembled WGS sequence"/>
</dbReference>
<dbReference type="InterPro" id="IPR053925">
    <property type="entry name" value="RecX_HTH_3rd"/>
</dbReference>
<feature type="domain" description="RecX third three-helical" evidence="6">
    <location>
        <begin position="228"/>
        <end position="267"/>
    </location>
</feature>
<dbReference type="InterPro" id="IPR003783">
    <property type="entry name" value="Regulatory_RecX"/>
</dbReference>
<evidence type="ECO:0000313" key="9">
    <source>
        <dbReference type="Proteomes" id="UP000634136"/>
    </source>
</evidence>
<dbReference type="InterPro" id="IPR053926">
    <property type="entry name" value="RecX_HTH_1st"/>
</dbReference>
<name>A0A834T661_9FABA</name>
<sequence>MASFAGNIGFKISCQLQSRVYSIPWAIWRKNQITCLKSRNYNSSVPVKYIPKTSSKVKTYSYHNLLERGTNAELGCCEQMEEVEEDVEEMAIHQAGISCEQDLLQIDKYPSVIEELAIKLLAARALTTVELRKKLHGKRFSSDDVEAVINKFKSKGLINDRLYAESFSRSRWSSSSWGPRRIKLALSKKGVSQGDAEKAIELVFKEEDNDVEDQKSSIGLSKHSINHLYVQASKQWDRGHDVPKDTRKSRIIRWLQYRGFDWGVINLILRKLEKQDPH</sequence>
<evidence type="ECO:0000256" key="1">
    <source>
        <dbReference type="ARBA" id="ARBA00004496"/>
    </source>
</evidence>
<dbReference type="EMBL" id="JAAIUW010000009">
    <property type="protein sequence ID" value="KAF7816012.1"/>
    <property type="molecule type" value="Genomic_DNA"/>
</dbReference>
<keyword evidence="9" id="KW-1185">Reference proteome</keyword>
<comment type="caution">
    <text evidence="8">The sequence shown here is derived from an EMBL/GenBank/DDBJ whole genome shotgun (WGS) entry which is preliminary data.</text>
</comment>
<comment type="subcellular location">
    <subcellularLocation>
        <location evidence="1">Cytoplasm</location>
    </subcellularLocation>
</comment>
<accession>A0A834T661</accession>
<evidence type="ECO:0000256" key="4">
    <source>
        <dbReference type="ARBA" id="ARBA00022490"/>
    </source>
</evidence>
<evidence type="ECO:0000259" key="6">
    <source>
        <dbReference type="Pfam" id="PF21981"/>
    </source>
</evidence>
<dbReference type="InterPro" id="IPR036388">
    <property type="entry name" value="WH-like_DNA-bd_sf"/>
</dbReference>
<feature type="domain" description="RecX second three-helical" evidence="5">
    <location>
        <begin position="159"/>
        <end position="199"/>
    </location>
</feature>
<dbReference type="Pfam" id="PF02631">
    <property type="entry name" value="RecX_HTH2"/>
    <property type="match status" value="1"/>
</dbReference>
<dbReference type="InterPro" id="IPR053924">
    <property type="entry name" value="RecX_HTH_2nd"/>
</dbReference>
<dbReference type="AlphaFoldDB" id="A0A834T661"/>
<dbReference type="OrthoDB" id="543346at2759"/>
<dbReference type="Pfam" id="PF21982">
    <property type="entry name" value="RecX_HTH1"/>
    <property type="match status" value="1"/>
</dbReference>
<dbReference type="GO" id="GO:0006282">
    <property type="term" value="P:regulation of DNA repair"/>
    <property type="evidence" value="ECO:0007669"/>
    <property type="project" value="InterPro"/>
</dbReference>
<organism evidence="8 9">
    <name type="scientific">Senna tora</name>
    <dbReference type="NCBI Taxonomy" id="362788"/>
    <lineage>
        <taxon>Eukaryota</taxon>
        <taxon>Viridiplantae</taxon>
        <taxon>Streptophyta</taxon>
        <taxon>Embryophyta</taxon>
        <taxon>Tracheophyta</taxon>
        <taxon>Spermatophyta</taxon>
        <taxon>Magnoliopsida</taxon>
        <taxon>eudicotyledons</taxon>
        <taxon>Gunneridae</taxon>
        <taxon>Pentapetalae</taxon>
        <taxon>rosids</taxon>
        <taxon>fabids</taxon>
        <taxon>Fabales</taxon>
        <taxon>Fabaceae</taxon>
        <taxon>Caesalpinioideae</taxon>
        <taxon>Cassia clade</taxon>
        <taxon>Senna</taxon>
    </lineage>
</organism>
<feature type="domain" description="RecX first three-helical" evidence="7">
    <location>
        <begin position="116"/>
        <end position="151"/>
    </location>
</feature>
<evidence type="ECO:0000259" key="5">
    <source>
        <dbReference type="Pfam" id="PF02631"/>
    </source>
</evidence>
<keyword evidence="4" id="KW-0963">Cytoplasm</keyword>
<dbReference type="PANTHER" id="PTHR33602">
    <property type="entry name" value="REGULATORY PROTEIN RECX FAMILY PROTEIN"/>
    <property type="match status" value="1"/>
</dbReference>
<dbReference type="GO" id="GO:0005737">
    <property type="term" value="C:cytoplasm"/>
    <property type="evidence" value="ECO:0007669"/>
    <property type="project" value="UniProtKB-SubCell"/>
</dbReference>
<evidence type="ECO:0000313" key="8">
    <source>
        <dbReference type="EMBL" id="KAF7816012.1"/>
    </source>
</evidence>